<organism evidence="1 2">
    <name type="scientific">Paracerasibacillus soli</name>
    <dbReference type="NCBI Taxonomy" id="480284"/>
    <lineage>
        <taxon>Bacteria</taxon>
        <taxon>Bacillati</taxon>
        <taxon>Bacillota</taxon>
        <taxon>Bacilli</taxon>
        <taxon>Bacillales</taxon>
        <taxon>Bacillaceae</taxon>
        <taxon>Paracerasibacillus</taxon>
    </lineage>
</organism>
<comment type="caution">
    <text evidence="1">The sequence shown here is derived from an EMBL/GenBank/DDBJ whole genome shotgun (WGS) entry which is preliminary data.</text>
</comment>
<gene>
    <name evidence="1" type="ORF">RWD45_15555</name>
</gene>
<dbReference type="Proteomes" id="UP001275315">
    <property type="component" value="Unassembled WGS sequence"/>
</dbReference>
<evidence type="ECO:0000313" key="2">
    <source>
        <dbReference type="Proteomes" id="UP001275315"/>
    </source>
</evidence>
<dbReference type="RefSeq" id="WP_320380519.1">
    <property type="nucleotide sequence ID" value="NZ_JAWDIQ010000002.1"/>
</dbReference>
<evidence type="ECO:0000313" key="1">
    <source>
        <dbReference type="EMBL" id="MDY0409724.1"/>
    </source>
</evidence>
<name>A0ABU5CV90_9BACI</name>
<dbReference type="EMBL" id="JAWDIQ010000002">
    <property type="protein sequence ID" value="MDY0409724.1"/>
    <property type="molecule type" value="Genomic_DNA"/>
</dbReference>
<keyword evidence="2" id="KW-1185">Reference proteome</keyword>
<protein>
    <submittedName>
        <fullName evidence="1">Uncharacterized protein</fullName>
    </submittedName>
</protein>
<proteinExistence type="predicted"/>
<accession>A0ABU5CV90</accession>
<reference evidence="1 2" key="1">
    <citation type="submission" date="2023-10" db="EMBL/GenBank/DDBJ databases">
        <title>Virgibacillus soli CC-YMP-6 genome.</title>
        <authorList>
            <person name="Miliotis G."/>
            <person name="Sengupta P."/>
            <person name="Hameed A."/>
            <person name="Chuvochina M."/>
            <person name="Mcdonagh F."/>
            <person name="Simpson A.C."/>
            <person name="Singh N.K."/>
            <person name="Rekha P.D."/>
            <person name="Raman K."/>
            <person name="Hugenholtz P."/>
            <person name="Venkateswaran K."/>
        </authorList>
    </citation>
    <scope>NUCLEOTIDE SEQUENCE [LARGE SCALE GENOMIC DNA]</scope>
    <source>
        <strain evidence="1 2">CC-YMP-6</strain>
    </source>
</reference>
<sequence length="81" mass="9713">MNYKYKEFDLFTAADIKQMVDHDIDKALELFADSYFVTFKMQHDILQLRHLIETKNEEIQQAIDLCRQCLKSVETTIQNRK</sequence>